<evidence type="ECO:0000256" key="7">
    <source>
        <dbReference type="ARBA" id="ARBA00023065"/>
    </source>
</evidence>
<feature type="domain" description="Cation/H+ exchanger transmembrane" evidence="10">
    <location>
        <begin position="11"/>
        <end position="407"/>
    </location>
</feature>
<dbReference type="Pfam" id="PF00999">
    <property type="entry name" value="Na_H_Exchanger"/>
    <property type="match status" value="1"/>
</dbReference>
<comment type="caution">
    <text evidence="11">The sequence shown here is derived from an EMBL/GenBank/DDBJ whole genome shotgun (WGS) entry which is preliminary data.</text>
</comment>
<dbReference type="GO" id="GO:0098719">
    <property type="term" value="P:sodium ion import across plasma membrane"/>
    <property type="evidence" value="ECO:0007669"/>
    <property type="project" value="TreeGrafter"/>
</dbReference>
<keyword evidence="8" id="KW-0472">Membrane</keyword>
<dbReference type="PANTHER" id="PTHR10110">
    <property type="entry name" value="SODIUM/HYDROGEN EXCHANGER"/>
    <property type="match status" value="1"/>
</dbReference>
<dbReference type="Proteomes" id="UP000252797">
    <property type="component" value="Unassembled WGS sequence"/>
</dbReference>
<keyword evidence="3" id="KW-1003">Cell membrane</keyword>
<keyword evidence="5" id="KW-1133">Transmembrane helix</keyword>
<evidence type="ECO:0000256" key="4">
    <source>
        <dbReference type="ARBA" id="ARBA00022692"/>
    </source>
</evidence>
<evidence type="ECO:0000259" key="10">
    <source>
        <dbReference type="Pfam" id="PF00999"/>
    </source>
</evidence>
<dbReference type="Gene3D" id="6.10.140.1330">
    <property type="match status" value="1"/>
</dbReference>
<gene>
    <name evidence="11" type="ORF">EA71_01045</name>
</gene>
<dbReference type="GO" id="GO:0051453">
    <property type="term" value="P:regulation of intracellular pH"/>
    <property type="evidence" value="ECO:0007669"/>
    <property type="project" value="TreeGrafter"/>
</dbReference>
<organism evidence="11 12">
    <name type="scientific">Enterococcus durans</name>
    <dbReference type="NCBI Taxonomy" id="53345"/>
    <lineage>
        <taxon>Bacteria</taxon>
        <taxon>Bacillati</taxon>
        <taxon>Bacillota</taxon>
        <taxon>Bacilli</taxon>
        <taxon>Lactobacillales</taxon>
        <taxon>Enterococcaceae</taxon>
        <taxon>Enterococcus</taxon>
    </lineage>
</organism>
<reference evidence="11 12" key="1">
    <citation type="submission" date="2015-06" db="EMBL/GenBank/DDBJ databases">
        <title>The Genome Sequence of Enterococcus durans 4EA1.</title>
        <authorList>
            <consortium name="The Broad Institute Genomics Platform"/>
            <consortium name="The Broad Institute Genome Sequencing Center for Infectious Disease"/>
            <person name="Earl A.M."/>
            <person name="Van Tyne D."/>
            <person name="Lebreton F."/>
            <person name="Saavedra J.T."/>
            <person name="Gilmore M.S."/>
            <person name="Manson Mcguire A."/>
            <person name="Clock S."/>
            <person name="Crupain M."/>
            <person name="Rangan U."/>
            <person name="Young S."/>
            <person name="Abouelleil A."/>
            <person name="Cao P."/>
            <person name="Chapman S.B."/>
            <person name="Griggs A."/>
            <person name="Priest M."/>
            <person name="Shea T."/>
            <person name="Wortman J."/>
            <person name="Nusbaum C."/>
            <person name="Birren B."/>
        </authorList>
    </citation>
    <scope>NUCLEOTIDE SEQUENCE [LARGE SCALE GENOMIC DNA]</scope>
    <source>
        <strain evidence="11 12">4EA1</strain>
    </source>
</reference>
<evidence type="ECO:0000256" key="1">
    <source>
        <dbReference type="ARBA" id="ARBA00004651"/>
    </source>
</evidence>
<dbReference type="GO" id="GO:0005886">
    <property type="term" value="C:plasma membrane"/>
    <property type="evidence" value="ECO:0007669"/>
    <property type="project" value="UniProtKB-SubCell"/>
</dbReference>
<keyword evidence="7" id="KW-0406">Ion transport</keyword>
<protein>
    <submittedName>
        <fullName evidence="11">Na+/H+ antiporter</fullName>
    </submittedName>
</protein>
<dbReference type="EMBL" id="LEPB01000004">
    <property type="protein sequence ID" value="RCA10295.1"/>
    <property type="molecule type" value="Genomic_DNA"/>
</dbReference>
<sequence length="699" mass="78287">MEFAELVIVFAVTITLSNIASRILPMIPAPLIQIFLGIVLGLTKWGQSINFEPELFLVMIIAPLLFREGEKADISSILKNFDTILFLAFGGVILTLVGVGVTLSFLLPSVPIAACFAFGAALGPTDAVAVSSLSGRVNIPKKAMHILEGEGLLNDASGVTAFQFALAALITGSFSAVHAGFSLVISSIGGAVVGFLLVWVKRKVINLIEKASARDVTGYLLIELLLPFLAYVLAEVFDVSGIIAAVAAGILQASGFRKITVFDAELSSLSNSTWTTIAFTLNALVFIFLGIELTQVFSPVWGDGVYPNGLLLATILLISVILFVIRFVSISLFYIFKDGFENCKKQLNEILILTFGGVKGTVSLATIFILPFSINNMMFYQRSLLLFLTAGVILVTLIVGIVVLPMLTETEEAKSTDLNALMILEEVVAVLKAEMKQLDKDSKEFLATDAVIENYQERIRDLYLADLSDDEKQEVQEIQALILSIERDGLDESFRSGKLSANGYRFYSRFLSNFEHSITSQFLSFIGFWFIFVRRLIRIILHPKMFWERRHSDRQTFISEKDIQEIRNTYQKNTQLIIESLENLTDVYDETMVDFFIQQRKIQGIKMVSGNLISAWLIQQDSLFSKRMLRGYYLERKIVDEYEEAEKITTFSANIYRKNINLLESYTMNKPTDNFSFRFALRKRRKPLSEAEMNDSNEK</sequence>
<comment type="subcellular location">
    <subcellularLocation>
        <location evidence="1">Cell membrane</location>
        <topology evidence="1">Multi-pass membrane protein</topology>
    </subcellularLocation>
</comment>
<dbReference type="InterPro" id="IPR006153">
    <property type="entry name" value="Cation/H_exchanger_TM"/>
</dbReference>
<dbReference type="RefSeq" id="WP_113845433.1">
    <property type="nucleotide sequence ID" value="NZ_CABGJE010000001.1"/>
</dbReference>
<evidence type="ECO:0000256" key="5">
    <source>
        <dbReference type="ARBA" id="ARBA00022989"/>
    </source>
</evidence>
<keyword evidence="6" id="KW-0915">Sodium</keyword>
<keyword evidence="2" id="KW-0813">Transport</keyword>
<evidence type="ECO:0000313" key="11">
    <source>
        <dbReference type="EMBL" id="RCA10295.1"/>
    </source>
</evidence>
<evidence type="ECO:0000256" key="2">
    <source>
        <dbReference type="ARBA" id="ARBA00022448"/>
    </source>
</evidence>
<dbReference type="GO" id="GO:0015385">
    <property type="term" value="F:sodium:proton antiporter activity"/>
    <property type="evidence" value="ECO:0007669"/>
    <property type="project" value="InterPro"/>
</dbReference>
<dbReference type="GO" id="GO:0015386">
    <property type="term" value="F:potassium:proton antiporter activity"/>
    <property type="evidence" value="ECO:0007669"/>
    <property type="project" value="TreeGrafter"/>
</dbReference>
<dbReference type="InterPro" id="IPR018422">
    <property type="entry name" value="Cation/H_exchanger_CPA1"/>
</dbReference>
<name>A0A367CCB1_9ENTE</name>
<evidence type="ECO:0000256" key="9">
    <source>
        <dbReference type="ARBA" id="ARBA00023201"/>
    </source>
</evidence>
<evidence type="ECO:0000256" key="8">
    <source>
        <dbReference type="ARBA" id="ARBA00023136"/>
    </source>
</evidence>
<dbReference type="PANTHER" id="PTHR10110:SF86">
    <property type="entry name" value="SODIUM_HYDROGEN EXCHANGER 7"/>
    <property type="match status" value="1"/>
</dbReference>
<evidence type="ECO:0000256" key="3">
    <source>
        <dbReference type="ARBA" id="ARBA00022475"/>
    </source>
</evidence>
<evidence type="ECO:0000256" key="6">
    <source>
        <dbReference type="ARBA" id="ARBA00023053"/>
    </source>
</evidence>
<keyword evidence="9" id="KW-0739">Sodium transport</keyword>
<evidence type="ECO:0000313" key="12">
    <source>
        <dbReference type="Proteomes" id="UP000252797"/>
    </source>
</evidence>
<dbReference type="AlphaFoldDB" id="A0A367CCB1"/>
<proteinExistence type="predicted"/>
<keyword evidence="4" id="KW-0812">Transmembrane</keyword>
<accession>A0A367CCB1</accession>